<keyword evidence="12" id="KW-1185">Reference proteome</keyword>
<evidence type="ECO:0000256" key="5">
    <source>
        <dbReference type="ARBA" id="ARBA00023136"/>
    </source>
</evidence>
<dbReference type="PRINTS" id="PR02001">
    <property type="entry name" value="GCR1CAMPR"/>
</dbReference>
<dbReference type="GO" id="GO:0007189">
    <property type="term" value="P:adenylate cyclase-activating G protein-coupled receptor signaling pathway"/>
    <property type="evidence" value="ECO:0007669"/>
    <property type="project" value="TreeGrafter"/>
</dbReference>
<dbReference type="GO" id="GO:0007166">
    <property type="term" value="P:cell surface receptor signaling pathway"/>
    <property type="evidence" value="ECO:0007669"/>
    <property type="project" value="InterPro"/>
</dbReference>
<evidence type="ECO:0000256" key="2">
    <source>
        <dbReference type="ARBA" id="ARBA00022692"/>
    </source>
</evidence>
<name>A0A9D4G800_DREPO</name>
<keyword evidence="6" id="KW-0675">Receptor</keyword>
<dbReference type="EMBL" id="JAIWYP010000006">
    <property type="protein sequence ID" value="KAH3810225.1"/>
    <property type="molecule type" value="Genomic_DNA"/>
</dbReference>
<evidence type="ECO:0000256" key="9">
    <source>
        <dbReference type="SAM" id="Phobius"/>
    </source>
</evidence>
<protein>
    <recommendedName>
        <fullName evidence="10">G-protein coupled receptors family 2 profile 2 domain-containing protein</fullName>
    </recommendedName>
</protein>
<reference evidence="11" key="2">
    <citation type="submission" date="2020-11" db="EMBL/GenBank/DDBJ databases">
        <authorList>
            <person name="McCartney M.A."/>
            <person name="Auch B."/>
            <person name="Kono T."/>
            <person name="Mallez S."/>
            <person name="Becker A."/>
            <person name="Gohl D.M."/>
            <person name="Silverstein K.A.T."/>
            <person name="Koren S."/>
            <person name="Bechman K.B."/>
            <person name="Herman A."/>
            <person name="Abrahante J.E."/>
            <person name="Garbe J."/>
        </authorList>
    </citation>
    <scope>NUCLEOTIDE SEQUENCE</scope>
    <source>
        <strain evidence="11">Duluth1</strain>
        <tissue evidence="11">Whole animal</tissue>
    </source>
</reference>
<keyword evidence="4" id="KW-0297">G-protein coupled receptor</keyword>
<feature type="region of interest" description="Disordered" evidence="8">
    <location>
        <begin position="322"/>
        <end position="350"/>
    </location>
</feature>
<dbReference type="GO" id="GO:0004930">
    <property type="term" value="F:G protein-coupled receptor activity"/>
    <property type="evidence" value="ECO:0007669"/>
    <property type="project" value="UniProtKB-KW"/>
</dbReference>
<feature type="transmembrane region" description="Helical" evidence="9">
    <location>
        <begin position="57"/>
        <end position="76"/>
    </location>
</feature>
<comment type="subcellular location">
    <subcellularLocation>
        <location evidence="1">Membrane</location>
        <topology evidence="1">Multi-pass membrane protein</topology>
    </subcellularLocation>
</comment>
<feature type="transmembrane region" description="Helical" evidence="9">
    <location>
        <begin position="162"/>
        <end position="183"/>
    </location>
</feature>
<feature type="transmembrane region" description="Helical" evidence="9">
    <location>
        <begin position="122"/>
        <end position="142"/>
    </location>
</feature>
<dbReference type="PRINTS" id="PR02000">
    <property type="entry name" value="GCR1PLANT"/>
</dbReference>
<dbReference type="PANTHER" id="PTHR23112:SF43">
    <property type="entry name" value="CYCLIC AMP RECEPTOR-LIKE PROTEIN A"/>
    <property type="match status" value="1"/>
</dbReference>
<dbReference type="SUPFAM" id="SSF81321">
    <property type="entry name" value="Family A G protein-coupled receptor-like"/>
    <property type="match status" value="1"/>
</dbReference>
<evidence type="ECO:0000256" key="4">
    <source>
        <dbReference type="ARBA" id="ARBA00023040"/>
    </source>
</evidence>
<evidence type="ECO:0000256" key="3">
    <source>
        <dbReference type="ARBA" id="ARBA00022989"/>
    </source>
</evidence>
<evidence type="ECO:0000256" key="1">
    <source>
        <dbReference type="ARBA" id="ARBA00004141"/>
    </source>
</evidence>
<proteinExistence type="predicted"/>
<dbReference type="Proteomes" id="UP000828390">
    <property type="component" value="Unassembled WGS sequence"/>
</dbReference>
<reference evidence="11" key="1">
    <citation type="journal article" date="2019" name="bioRxiv">
        <title>The Genome of the Zebra Mussel, Dreissena polymorpha: A Resource for Invasive Species Research.</title>
        <authorList>
            <person name="McCartney M.A."/>
            <person name="Auch B."/>
            <person name="Kono T."/>
            <person name="Mallez S."/>
            <person name="Zhang Y."/>
            <person name="Obille A."/>
            <person name="Becker A."/>
            <person name="Abrahante J.E."/>
            <person name="Garbe J."/>
            <person name="Badalamenti J.P."/>
            <person name="Herman A."/>
            <person name="Mangelson H."/>
            <person name="Liachko I."/>
            <person name="Sullivan S."/>
            <person name="Sone E.D."/>
            <person name="Koren S."/>
            <person name="Silverstein K.A.T."/>
            <person name="Beckman K.B."/>
            <person name="Gohl D.M."/>
        </authorList>
    </citation>
    <scope>NUCLEOTIDE SEQUENCE</scope>
    <source>
        <strain evidence="11">Duluth1</strain>
        <tissue evidence="11">Whole animal</tissue>
    </source>
</reference>
<dbReference type="Pfam" id="PF05462">
    <property type="entry name" value="Dicty_CAR"/>
    <property type="match status" value="1"/>
</dbReference>
<evidence type="ECO:0000313" key="11">
    <source>
        <dbReference type="EMBL" id="KAH3810225.1"/>
    </source>
</evidence>
<keyword evidence="3 9" id="KW-1133">Transmembrane helix</keyword>
<evidence type="ECO:0000256" key="7">
    <source>
        <dbReference type="ARBA" id="ARBA00023224"/>
    </source>
</evidence>
<evidence type="ECO:0000256" key="6">
    <source>
        <dbReference type="ARBA" id="ARBA00023170"/>
    </source>
</evidence>
<dbReference type="GO" id="GO:0005886">
    <property type="term" value="C:plasma membrane"/>
    <property type="evidence" value="ECO:0007669"/>
    <property type="project" value="TreeGrafter"/>
</dbReference>
<accession>A0A9D4G800</accession>
<dbReference type="AlphaFoldDB" id="A0A9D4G800"/>
<comment type="caution">
    <text evidence="11">The sequence shown here is derived from an EMBL/GenBank/DDBJ whole genome shotgun (WGS) entry which is preliminary data.</text>
</comment>
<keyword evidence="7" id="KW-0807">Transducer</keyword>
<keyword evidence="2 9" id="KW-0812">Transmembrane</keyword>
<feature type="transmembrane region" description="Helical" evidence="9">
    <location>
        <begin position="216"/>
        <end position="233"/>
    </location>
</feature>
<gene>
    <name evidence="11" type="ORF">DPMN_138614</name>
</gene>
<organism evidence="11 12">
    <name type="scientific">Dreissena polymorpha</name>
    <name type="common">Zebra mussel</name>
    <name type="synonym">Mytilus polymorpha</name>
    <dbReference type="NCBI Taxonomy" id="45954"/>
    <lineage>
        <taxon>Eukaryota</taxon>
        <taxon>Metazoa</taxon>
        <taxon>Spiralia</taxon>
        <taxon>Lophotrochozoa</taxon>
        <taxon>Mollusca</taxon>
        <taxon>Bivalvia</taxon>
        <taxon>Autobranchia</taxon>
        <taxon>Heteroconchia</taxon>
        <taxon>Euheterodonta</taxon>
        <taxon>Imparidentia</taxon>
        <taxon>Neoheterodontei</taxon>
        <taxon>Myida</taxon>
        <taxon>Dreissenoidea</taxon>
        <taxon>Dreissenidae</taxon>
        <taxon>Dreissena</taxon>
    </lineage>
</organism>
<dbReference type="Gene3D" id="1.20.1070.10">
    <property type="entry name" value="Rhodopsin 7-helix transmembrane proteins"/>
    <property type="match status" value="1"/>
</dbReference>
<feature type="transmembrane region" description="Helical" evidence="9">
    <location>
        <begin position="28"/>
        <end position="45"/>
    </location>
</feature>
<feature type="transmembrane region" description="Helical" evidence="9">
    <location>
        <begin position="245"/>
        <end position="268"/>
    </location>
</feature>
<sequence>MSNFTECPIFPDNPSRCTNLIAVRRTSAAISLIGCIFSIFVIWLYKRYMAFSQRLIMYMGIAGLGMSIAFLMGSLHPDGVLCDFQAYLMTVFEWGVLLWISCVTFNLTINVLWKKTTEKYEWLYHVVCWGLALSIACVPFIGNHYGPAGAWCWVVEDWRWRLGIWYGPQIVALFILMIVYIYISCVLSRKVSTWEGTYDPNTERTKQLLKEDIRPLRLYPFVYLAISIFPIINRIQNAVDVHNPVYALMILQAIFSPSQGFLNAIVFAMDRETFRKLHPVYLKMAWESHRRDNGIHEYPLPKATSSRGDEIEEEVAVVVGGEGGGAGMRGQEEGQEFEGEENGRWGGEGV</sequence>
<dbReference type="PROSITE" id="PS50261">
    <property type="entry name" value="G_PROTEIN_RECEP_F2_4"/>
    <property type="match status" value="1"/>
</dbReference>
<dbReference type="PANTHER" id="PTHR23112">
    <property type="entry name" value="G PROTEIN-COUPLED RECEPTOR 157-RELATED"/>
    <property type="match status" value="1"/>
</dbReference>
<evidence type="ECO:0000256" key="8">
    <source>
        <dbReference type="SAM" id="MobiDB-lite"/>
    </source>
</evidence>
<evidence type="ECO:0000259" key="10">
    <source>
        <dbReference type="PROSITE" id="PS50261"/>
    </source>
</evidence>
<dbReference type="InterPro" id="IPR022340">
    <property type="entry name" value="GPCR_GCR1_put"/>
</dbReference>
<dbReference type="InterPro" id="IPR022343">
    <property type="entry name" value="GCR1-cAMP_receptor"/>
</dbReference>
<feature type="transmembrane region" description="Helical" evidence="9">
    <location>
        <begin position="96"/>
        <end position="113"/>
    </location>
</feature>
<evidence type="ECO:0000313" key="12">
    <source>
        <dbReference type="Proteomes" id="UP000828390"/>
    </source>
</evidence>
<feature type="domain" description="G-protein coupled receptors family 2 profile 2" evidence="10">
    <location>
        <begin position="20"/>
        <end position="271"/>
    </location>
</feature>
<dbReference type="InterPro" id="IPR017981">
    <property type="entry name" value="GPCR_2-like_7TM"/>
</dbReference>
<keyword evidence="5 9" id="KW-0472">Membrane</keyword>